<accession>A0A9X1T4M2</accession>
<protein>
    <submittedName>
        <fullName evidence="1">Uncharacterized protein</fullName>
    </submittedName>
</protein>
<name>A0A9X1T4M2_9ACTN</name>
<comment type="caution">
    <text evidence="1">The sequence shown here is derived from an EMBL/GenBank/DDBJ whole genome shotgun (WGS) entry which is preliminary data.</text>
</comment>
<organism evidence="1 2">
    <name type="scientific">Kineosporia babensis</name>
    <dbReference type="NCBI Taxonomy" id="499548"/>
    <lineage>
        <taxon>Bacteria</taxon>
        <taxon>Bacillati</taxon>
        <taxon>Actinomycetota</taxon>
        <taxon>Actinomycetes</taxon>
        <taxon>Kineosporiales</taxon>
        <taxon>Kineosporiaceae</taxon>
        <taxon>Kineosporia</taxon>
    </lineage>
</organism>
<reference evidence="1" key="1">
    <citation type="submission" date="2021-11" db="EMBL/GenBank/DDBJ databases">
        <title>Streptomyces corallinus and Kineosporia corallina sp. nov., two new coral-derived marine actinobacteria.</title>
        <authorList>
            <person name="Buangrab K."/>
            <person name="Sutthacheep M."/>
            <person name="Yeemin T."/>
            <person name="Harunari E."/>
            <person name="Igarashi Y."/>
            <person name="Sripreechasak P."/>
            <person name="Kanchanasin P."/>
            <person name="Tanasupawat S."/>
            <person name="Phongsopitanun W."/>
        </authorList>
    </citation>
    <scope>NUCLEOTIDE SEQUENCE</scope>
    <source>
        <strain evidence="1">JCM 31032</strain>
    </source>
</reference>
<gene>
    <name evidence="1" type="ORF">LR394_38400</name>
</gene>
<dbReference type="EMBL" id="JAJOMB010000034">
    <property type="protein sequence ID" value="MCD5316783.1"/>
    <property type="molecule type" value="Genomic_DNA"/>
</dbReference>
<sequence>MHDQSALKGERPGTGEWVGRLELDLRNARDWSIGTLGLQFAPDSVTVWFGSRTLAVLDREELREWIIHPRGTRLAVDDLVWSAQYGSIYVAVGWACEYRLGDASVRELTAVV</sequence>
<evidence type="ECO:0000313" key="1">
    <source>
        <dbReference type="EMBL" id="MCD5316783.1"/>
    </source>
</evidence>
<dbReference type="AlphaFoldDB" id="A0A9X1T4M2"/>
<dbReference type="RefSeq" id="WP_231449634.1">
    <property type="nucleotide sequence ID" value="NZ_JAJOMB010000034.1"/>
</dbReference>
<evidence type="ECO:0000313" key="2">
    <source>
        <dbReference type="Proteomes" id="UP001138997"/>
    </source>
</evidence>
<dbReference type="Proteomes" id="UP001138997">
    <property type="component" value="Unassembled WGS sequence"/>
</dbReference>
<keyword evidence="2" id="KW-1185">Reference proteome</keyword>
<proteinExistence type="predicted"/>